<organism evidence="2 3">
    <name type="scientific">Mycena pura</name>
    <dbReference type="NCBI Taxonomy" id="153505"/>
    <lineage>
        <taxon>Eukaryota</taxon>
        <taxon>Fungi</taxon>
        <taxon>Dikarya</taxon>
        <taxon>Basidiomycota</taxon>
        <taxon>Agaricomycotina</taxon>
        <taxon>Agaricomycetes</taxon>
        <taxon>Agaricomycetidae</taxon>
        <taxon>Agaricales</taxon>
        <taxon>Marasmiineae</taxon>
        <taxon>Mycenaceae</taxon>
        <taxon>Mycena</taxon>
    </lineage>
</organism>
<evidence type="ECO:0000313" key="3">
    <source>
        <dbReference type="Proteomes" id="UP001219525"/>
    </source>
</evidence>
<proteinExistence type="predicted"/>
<dbReference type="AlphaFoldDB" id="A0AAD6VAP2"/>
<keyword evidence="3" id="KW-1185">Reference proteome</keyword>
<evidence type="ECO:0000313" key="2">
    <source>
        <dbReference type="EMBL" id="KAJ7207579.1"/>
    </source>
</evidence>
<dbReference type="Proteomes" id="UP001219525">
    <property type="component" value="Unassembled WGS sequence"/>
</dbReference>
<protein>
    <submittedName>
        <fullName evidence="2">Uncharacterized protein</fullName>
    </submittedName>
</protein>
<gene>
    <name evidence="2" type="ORF">GGX14DRAFT_635566</name>
</gene>
<comment type="caution">
    <text evidence="2">The sequence shown here is derived from an EMBL/GenBank/DDBJ whole genome shotgun (WGS) entry which is preliminary data.</text>
</comment>
<sequence length="391" mass="43588">MSTASEKRIRVRRAMKTAGRPCRLRLHKVHSLLLFDIRRSTDSTRTRTAAQDFDVACCIALRGSSTRREQRAMVSAANAARACSRVANRGSLSRVRPGSAGLWQEYLSERWQMREDNHRKCKVQAASRYKTLAIRNALNKVRRRFILARDAIEARHASGQSAVMRSLDCHKNLDPNGDQQESTGSVSWTPRYCTYEKERVDVGFAVNHNTVTISLGRDKINFMRAPKSRDKDPRLGGTHKVQQDRLKTRPLVSGQPSRLKCQPAKLVGTRALPRGPRAFPERYYPRAFKSKSNYRLLPVQSRQVQARRQSVVRSACGKGSLETGHGGVLVCGEEPEARLRRQLELRGATGRSPTPRVCPAKDGLRAGEGALSARSAGEGKGNAPKGANLYH</sequence>
<accession>A0AAD6VAP2</accession>
<feature type="region of interest" description="Disordered" evidence="1">
    <location>
        <begin position="370"/>
        <end position="391"/>
    </location>
</feature>
<evidence type="ECO:0000256" key="1">
    <source>
        <dbReference type="SAM" id="MobiDB-lite"/>
    </source>
</evidence>
<reference evidence="2" key="1">
    <citation type="submission" date="2023-03" db="EMBL/GenBank/DDBJ databases">
        <title>Massive genome expansion in bonnet fungi (Mycena s.s.) driven by repeated elements and novel gene families across ecological guilds.</title>
        <authorList>
            <consortium name="Lawrence Berkeley National Laboratory"/>
            <person name="Harder C.B."/>
            <person name="Miyauchi S."/>
            <person name="Viragh M."/>
            <person name="Kuo A."/>
            <person name="Thoen E."/>
            <person name="Andreopoulos B."/>
            <person name="Lu D."/>
            <person name="Skrede I."/>
            <person name="Drula E."/>
            <person name="Henrissat B."/>
            <person name="Morin E."/>
            <person name="Kohler A."/>
            <person name="Barry K."/>
            <person name="LaButti K."/>
            <person name="Morin E."/>
            <person name="Salamov A."/>
            <person name="Lipzen A."/>
            <person name="Mereny Z."/>
            <person name="Hegedus B."/>
            <person name="Baldrian P."/>
            <person name="Stursova M."/>
            <person name="Weitz H."/>
            <person name="Taylor A."/>
            <person name="Grigoriev I.V."/>
            <person name="Nagy L.G."/>
            <person name="Martin F."/>
            <person name="Kauserud H."/>
        </authorList>
    </citation>
    <scope>NUCLEOTIDE SEQUENCE</scope>
    <source>
        <strain evidence="2">9144</strain>
    </source>
</reference>
<name>A0AAD6VAP2_9AGAR</name>
<dbReference type="EMBL" id="JARJCW010000036">
    <property type="protein sequence ID" value="KAJ7207579.1"/>
    <property type="molecule type" value="Genomic_DNA"/>
</dbReference>